<evidence type="ECO:0000313" key="2">
    <source>
        <dbReference type="Proteomes" id="UP001341840"/>
    </source>
</evidence>
<name>A0ABU6Q5U2_9FABA</name>
<keyword evidence="2" id="KW-1185">Reference proteome</keyword>
<gene>
    <name evidence="1" type="ORF">PIB30_011446</name>
</gene>
<dbReference type="EMBL" id="JASCZI010000028">
    <property type="protein sequence ID" value="MED6107178.1"/>
    <property type="molecule type" value="Genomic_DNA"/>
</dbReference>
<comment type="caution">
    <text evidence="1">The sequence shown here is derived from an EMBL/GenBank/DDBJ whole genome shotgun (WGS) entry which is preliminary data.</text>
</comment>
<protein>
    <submittedName>
        <fullName evidence="1">Uncharacterized protein</fullName>
    </submittedName>
</protein>
<reference evidence="1 2" key="1">
    <citation type="journal article" date="2023" name="Plants (Basel)">
        <title>Bridging the Gap: Combining Genomics and Transcriptomics Approaches to Understand Stylosanthes scabra, an Orphan Legume from the Brazilian Caatinga.</title>
        <authorList>
            <person name="Ferreira-Neto J.R.C."/>
            <person name="da Silva M.D."/>
            <person name="Binneck E."/>
            <person name="de Melo N.F."/>
            <person name="da Silva R.H."/>
            <person name="de Melo A.L.T.M."/>
            <person name="Pandolfi V."/>
            <person name="Bustamante F.O."/>
            <person name="Brasileiro-Vidal A.C."/>
            <person name="Benko-Iseppon A.M."/>
        </authorList>
    </citation>
    <scope>NUCLEOTIDE SEQUENCE [LARGE SCALE GENOMIC DNA]</scope>
    <source>
        <tissue evidence="1">Leaves</tissue>
    </source>
</reference>
<accession>A0ABU6Q5U2</accession>
<evidence type="ECO:0000313" key="1">
    <source>
        <dbReference type="EMBL" id="MED6107178.1"/>
    </source>
</evidence>
<proteinExistence type="predicted"/>
<dbReference type="Proteomes" id="UP001341840">
    <property type="component" value="Unassembled WGS sequence"/>
</dbReference>
<organism evidence="1 2">
    <name type="scientific">Stylosanthes scabra</name>
    <dbReference type="NCBI Taxonomy" id="79078"/>
    <lineage>
        <taxon>Eukaryota</taxon>
        <taxon>Viridiplantae</taxon>
        <taxon>Streptophyta</taxon>
        <taxon>Embryophyta</taxon>
        <taxon>Tracheophyta</taxon>
        <taxon>Spermatophyta</taxon>
        <taxon>Magnoliopsida</taxon>
        <taxon>eudicotyledons</taxon>
        <taxon>Gunneridae</taxon>
        <taxon>Pentapetalae</taxon>
        <taxon>rosids</taxon>
        <taxon>fabids</taxon>
        <taxon>Fabales</taxon>
        <taxon>Fabaceae</taxon>
        <taxon>Papilionoideae</taxon>
        <taxon>50 kb inversion clade</taxon>
        <taxon>dalbergioids sensu lato</taxon>
        <taxon>Dalbergieae</taxon>
        <taxon>Pterocarpus clade</taxon>
        <taxon>Stylosanthes</taxon>
    </lineage>
</organism>
<sequence>MRSRETELYSSDWRKLGLFGKMNSISTTFMLKNSSSSKRFSDEFASEDECAENLLMLSILTFLTARPRAPSSAAAPPLLNDEVYVGGCGRGMDMAQACHCMLSTPFEG</sequence>